<gene>
    <name evidence="2" type="ORF">P6N53_15535</name>
</gene>
<reference evidence="2" key="2">
    <citation type="submission" date="2023-03" db="EMBL/GenBank/DDBJ databases">
        <authorList>
            <person name="Zhang Z."/>
        </authorList>
    </citation>
    <scope>NUCLEOTIDE SEQUENCE</scope>
    <source>
        <strain evidence="2">DSA</strain>
    </source>
</reference>
<sequence>MKSKPLKKPATGGFTLLEVLVAMALFTIFILAFIFVYGWSFENTFLMGEKSRAVAKAQEVVERLYIDINDPNIDLNRVTNPDDLYVYNEKGNYYVKEAVKYAMDVGDEEDKVVEGYNVTTVVFYKGGARYVEISNFILKESTEE</sequence>
<dbReference type="InterPro" id="IPR045584">
    <property type="entry name" value="Pilin-like"/>
</dbReference>
<dbReference type="NCBIfam" id="TIGR02532">
    <property type="entry name" value="IV_pilin_GFxxxE"/>
    <property type="match status" value="1"/>
</dbReference>
<evidence type="ECO:0000256" key="1">
    <source>
        <dbReference type="SAM" id="Phobius"/>
    </source>
</evidence>
<dbReference type="EMBL" id="JARPTC010000023">
    <property type="protein sequence ID" value="MDO7788640.1"/>
    <property type="molecule type" value="Genomic_DNA"/>
</dbReference>
<name>A0AAW7ZJC6_9FIRM</name>
<proteinExistence type="predicted"/>
<accession>A0AAW7ZJC6</accession>
<comment type="caution">
    <text evidence="2">The sequence shown here is derived from an EMBL/GenBank/DDBJ whole genome shotgun (WGS) entry which is preliminary data.</text>
</comment>
<keyword evidence="1" id="KW-1133">Transmembrane helix</keyword>
<dbReference type="AlphaFoldDB" id="A0AAW7ZJC6"/>
<dbReference type="PROSITE" id="PS00409">
    <property type="entry name" value="PROKAR_NTER_METHYL"/>
    <property type="match status" value="1"/>
</dbReference>
<reference evidence="2" key="1">
    <citation type="journal article" date="2023" name="J. Hazard. Mater.">
        <title>Anaerobic biodegradation of pyrene and benzo[a]pyrene by a new sulfate-reducing Desulforamulus aquiferis strain DSA.</title>
        <authorList>
            <person name="Zhang Z."/>
            <person name="Sun J."/>
            <person name="Gong X."/>
            <person name="Wang C."/>
            <person name="Wang H."/>
        </authorList>
    </citation>
    <scope>NUCLEOTIDE SEQUENCE</scope>
    <source>
        <strain evidence="2">DSA</strain>
    </source>
</reference>
<feature type="transmembrane region" description="Helical" evidence="1">
    <location>
        <begin position="12"/>
        <end position="39"/>
    </location>
</feature>
<organism evidence="2 3">
    <name type="scientific">Desulforamulus aquiferis</name>
    <dbReference type="NCBI Taxonomy" id="1397668"/>
    <lineage>
        <taxon>Bacteria</taxon>
        <taxon>Bacillati</taxon>
        <taxon>Bacillota</taxon>
        <taxon>Clostridia</taxon>
        <taxon>Eubacteriales</taxon>
        <taxon>Peptococcaceae</taxon>
        <taxon>Desulforamulus</taxon>
    </lineage>
</organism>
<keyword evidence="3" id="KW-1185">Reference proteome</keyword>
<dbReference type="Pfam" id="PF07963">
    <property type="entry name" value="N_methyl"/>
    <property type="match status" value="1"/>
</dbReference>
<dbReference type="SUPFAM" id="SSF54523">
    <property type="entry name" value="Pili subunits"/>
    <property type="match status" value="1"/>
</dbReference>
<evidence type="ECO:0000313" key="3">
    <source>
        <dbReference type="Proteomes" id="UP001172911"/>
    </source>
</evidence>
<dbReference type="Proteomes" id="UP001172911">
    <property type="component" value="Unassembled WGS sequence"/>
</dbReference>
<dbReference type="InterPro" id="IPR012902">
    <property type="entry name" value="N_methyl_site"/>
</dbReference>
<keyword evidence="1" id="KW-0812">Transmembrane</keyword>
<keyword evidence="1" id="KW-0472">Membrane</keyword>
<protein>
    <submittedName>
        <fullName evidence="2">Prepilin-type N-terminal cleavage/methylation domain-containing protein</fullName>
    </submittedName>
</protein>
<evidence type="ECO:0000313" key="2">
    <source>
        <dbReference type="EMBL" id="MDO7788640.1"/>
    </source>
</evidence>